<dbReference type="Proteomes" id="UP000002729">
    <property type="component" value="Unassembled WGS sequence"/>
</dbReference>
<sequence length="413" mass="43427">MAASIVPTLALLASSAAALSAPTSSAAALSAPPASATIASINPCPRRQLLTYVAHTGGGKVSGGEVLAKREDSEWLTVGRIAAADDTFEALSAAAARQERLIAEHATRLYTELRRKPGDGSPPIELGLRIDDDVVAVPAPMRRDFVDAATMTAGGFRGFPKKAGGSDMYAQYDLGEDVYGLPYDRAAVRAELARLVEGDAVVVFGWSSCFFCVDAEQKLRDADVPFRAVHVDLWRRSPDVWHDADADDSGSGAARAAKNVRKATNPLQAELALLTGRCSVPVVFVKGELLAAGDDDAHGKVDDALASGDIAIALAGNAPWTAPPGWAPPPATRTCRVCREKYSDATNGDRSCCYHPGSLRGESARKGDWDDAAQGRPTASGDGGELVWTYSCCGQADGAPGCTYDRCRSYDDP</sequence>
<feature type="signal peptide" evidence="1">
    <location>
        <begin position="1"/>
        <end position="18"/>
    </location>
</feature>
<protein>
    <submittedName>
        <fullName evidence="2">Uncharacterized protein</fullName>
    </submittedName>
</protein>
<dbReference type="SUPFAM" id="SSF52833">
    <property type="entry name" value="Thioredoxin-like"/>
    <property type="match status" value="1"/>
</dbReference>
<dbReference type="KEGG" id="aaf:AURANDRAFT_60770"/>
<feature type="chain" id="PRO_5003262473" evidence="1">
    <location>
        <begin position="19"/>
        <end position="413"/>
    </location>
</feature>
<evidence type="ECO:0000313" key="3">
    <source>
        <dbReference type="Proteomes" id="UP000002729"/>
    </source>
</evidence>
<dbReference type="EMBL" id="GL833120">
    <property type="protein sequence ID" value="EGB12739.1"/>
    <property type="molecule type" value="Genomic_DNA"/>
</dbReference>
<accession>F0XWA1</accession>
<dbReference type="AlphaFoldDB" id="F0XWA1"/>
<evidence type="ECO:0000256" key="1">
    <source>
        <dbReference type="SAM" id="SignalP"/>
    </source>
</evidence>
<reference evidence="2 3" key="1">
    <citation type="journal article" date="2011" name="Proc. Natl. Acad. Sci. U.S.A.">
        <title>Niche of harmful alga Aureococcus anophagefferens revealed through ecogenomics.</title>
        <authorList>
            <person name="Gobler C.J."/>
            <person name="Berry D.L."/>
            <person name="Dyhrman S.T."/>
            <person name="Wilhelm S.W."/>
            <person name="Salamov A."/>
            <person name="Lobanov A.V."/>
            <person name="Zhang Y."/>
            <person name="Collier J.L."/>
            <person name="Wurch L.L."/>
            <person name="Kustka A.B."/>
            <person name="Dill B.D."/>
            <person name="Shah M."/>
            <person name="VerBerkmoes N.C."/>
            <person name="Kuo A."/>
            <person name="Terry A."/>
            <person name="Pangilinan J."/>
            <person name="Lindquist E.A."/>
            <person name="Lucas S."/>
            <person name="Paulsen I.T."/>
            <person name="Hattenrath-Lehmann T.K."/>
            <person name="Talmage S.C."/>
            <person name="Walker E.A."/>
            <person name="Koch F."/>
            <person name="Burson A.M."/>
            <person name="Marcoval M.A."/>
            <person name="Tang Y.Z."/>
            <person name="Lecleir G.R."/>
            <person name="Coyne K.J."/>
            <person name="Berg G.M."/>
            <person name="Bertrand E.M."/>
            <person name="Saito M.A."/>
            <person name="Gladyshev V.N."/>
            <person name="Grigoriev I.V."/>
        </authorList>
    </citation>
    <scope>NUCLEOTIDE SEQUENCE [LARGE SCALE GENOMIC DNA]</scope>
    <source>
        <strain evidence="3">CCMP 1984</strain>
    </source>
</reference>
<evidence type="ECO:0000313" key="2">
    <source>
        <dbReference type="EMBL" id="EGB12739.1"/>
    </source>
</evidence>
<dbReference type="InParanoid" id="F0XWA1"/>
<keyword evidence="1" id="KW-0732">Signal</keyword>
<organism evidence="3">
    <name type="scientific">Aureococcus anophagefferens</name>
    <name type="common">Harmful bloom alga</name>
    <dbReference type="NCBI Taxonomy" id="44056"/>
    <lineage>
        <taxon>Eukaryota</taxon>
        <taxon>Sar</taxon>
        <taxon>Stramenopiles</taxon>
        <taxon>Ochrophyta</taxon>
        <taxon>Pelagophyceae</taxon>
        <taxon>Pelagomonadales</taxon>
        <taxon>Pelagomonadaceae</taxon>
        <taxon>Aureococcus</taxon>
    </lineage>
</organism>
<dbReference type="OrthoDB" id="4768527at2759"/>
<gene>
    <name evidence="2" type="ORF">AURANDRAFT_60770</name>
</gene>
<name>F0XWA1_AURAN</name>
<dbReference type="Gene3D" id="3.40.30.10">
    <property type="entry name" value="Glutaredoxin"/>
    <property type="match status" value="1"/>
</dbReference>
<dbReference type="RefSeq" id="XP_009032387.1">
    <property type="nucleotide sequence ID" value="XM_009034139.1"/>
</dbReference>
<dbReference type="PROSITE" id="PS51354">
    <property type="entry name" value="GLUTAREDOXIN_2"/>
    <property type="match status" value="1"/>
</dbReference>
<keyword evidence="3" id="KW-1185">Reference proteome</keyword>
<proteinExistence type="predicted"/>
<dbReference type="InterPro" id="IPR036249">
    <property type="entry name" value="Thioredoxin-like_sf"/>
</dbReference>
<dbReference type="GeneID" id="20223156"/>